<evidence type="ECO:0000256" key="4">
    <source>
        <dbReference type="ARBA" id="ARBA00022842"/>
    </source>
</evidence>
<dbReference type="Pfam" id="PF02581">
    <property type="entry name" value="TMP-TENI"/>
    <property type="match status" value="1"/>
</dbReference>
<gene>
    <name evidence="9" type="primary">thiE</name>
    <name evidence="13" type="ORF">QNI22_10655</name>
</gene>
<evidence type="ECO:0000256" key="1">
    <source>
        <dbReference type="ARBA" id="ARBA00005165"/>
    </source>
</evidence>
<dbReference type="InterPro" id="IPR022998">
    <property type="entry name" value="ThiamineP_synth_TenI"/>
</dbReference>
<feature type="binding site" evidence="9">
    <location>
        <position position="104"/>
    </location>
    <ligand>
        <name>4-amino-2-methyl-5-(diphosphooxymethyl)pyrimidine</name>
        <dbReference type="ChEBI" id="CHEBI:57841"/>
    </ligand>
</feature>
<feature type="binding site" evidence="9">
    <location>
        <position position="166"/>
    </location>
    <ligand>
        <name>2-[(2R,5Z)-2-carboxy-4-methylthiazol-5(2H)-ylidene]ethyl phosphate</name>
        <dbReference type="ChEBI" id="CHEBI:62899"/>
    </ligand>
</feature>
<evidence type="ECO:0000256" key="9">
    <source>
        <dbReference type="HAMAP-Rule" id="MF_00097"/>
    </source>
</evidence>
<organism evidence="13 14">
    <name type="scientific">Xanthocytophaga agilis</name>
    <dbReference type="NCBI Taxonomy" id="3048010"/>
    <lineage>
        <taxon>Bacteria</taxon>
        <taxon>Pseudomonadati</taxon>
        <taxon>Bacteroidota</taxon>
        <taxon>Cytophagia</taxon>
        <taxon>Cytophagales</taxon>
        <taxon>Rhodocytophagaceae</taxon>
        <taxon>Xanthocytophaga</taxon>
    </lineage>
</organism>
<comment type="caution">
    <text evidence="9">Lacks conserved residue(s) required for the propagation of feature annotation.</text>
</comment>
<comment type="similarity">
    <text evidence="9 10">Belongs to the thiamine-phosphate synthase family.</text>
</comment>
<feature type="domain" description="Thiamine phosphate synthase/TenI" evidence="12">
    <location>
        <begin position="10"/>
        <end position="186"/>
    </location>
</feature>
<evidence type="ECO:0000259" key="12">
    <source>
        <dbReference type="Pfam" id="PF02581"/>
    </source>
</evidence>
<dbReference type="GO" id="GO:0005737">
    <property type="term" value="C:cytoplasm"/>
    <property type="evidence" value="ECO:0007669"/>
    <property type="project" value="TreeGrafter"/>
</dbReference>
<keyword evidence="2 9" id="KW-0808">Transferase</keyword>
<dbReference type="InterPro" id="IPR034291">
    <property type="entry name" value="TMP_synthase"/>
</dbReference>
<dbReference type="GO" id="GO:0004789">
    <property type="term" value="F:thiamine-phosphate diphosphorylase activity"/>
    <property type="evidence" value="ECO:0007669"/>
    <property type="project" value="UniProtKB-UniRule"/>
</dbReference>
<dbReference type="CDD" id="cd00564">
    <property type="entry name" value="TMP_TenI"/>
    <property type="match status" value="1"/>
</dbReference>
<comment type="caution">
    <text evidence="13">The sequence shown here is derived from an EMBL/GenBank/DDBJ whole genome shotgun (WGS) entry which is preliminary data.</text>
</comment>
<sequence>MVSKLHYISQGHSPAEQLRNIQRALDAGCDWIQLRWKNVPAQEVEQVAIAIRALCEPYRAKLIINDFPDVAHAVDAHGVHLGLTDMSVAVARQIVGPDKIIGGTANTLEDILQRVDEQCTYVGLGPFRFTTTKEKLSPILGLEGYHAIMHQLRSRAISIPIIAIGGLQQEDLPALLKTGVHGIAVSGLITQSAEKETLVTNLKALLDEEQIQV</sequence>
<evidence type="ECO:0000313" key="14">
    <source>
        <dbReference type="Proteomes" id="UP001232063"/>
    </source>
</evidence>
<evidence type="ECO:0000256" key="5">
    <source>
        <dbReference type="ARBA" id="ARBA00022977"/>
    </source>
</evidence>
<comment type="cofactor">
    <cofactor evidence="9">
        <name>Mg(2+)</name>
        <dbReference type="ChEBI" id="CHEBI:18420"/>
    </cofactor>
    <text evidence="9">Binds 1 Mg(2+) ion per subunit.</text>
</comment>
<comment type="pathway">
    <text evidence="1 9 11">Cofactor biosynthesis; thiamine diphosphate biosynthesis; thiamine phosphate from 4-amino-2-methyl-5-diphosphomethylpyrimidine and 4-methyl-5-(2-phosphoethyl)-thiazole: step 1/1.</text>
</comment>
<dbReference type="GO" id="GO:0000287">
    <property type="term" value="F:magnesium ion binding"/>
    <property type="evidence" value="ECO:0007669"/>
    <property type="project" value="UniProtKB-UniRule"/>
</dbReference>
<dbReference type="EC" id="2.5.1.3" evidence="9"/>
<dbReference type="PANTHER" id="PTHR20857:SF15">
    <property type="entry name" value="THIAMINE-PHOSPHATE SYNTHASE"/>
    <property type="match status" value="1"/>
</dbReference>
<evidence type="ECO:0000256" key="10">
    <source>
        <dbReference type="RuleBase" id="RU003826"/>
    </source>
</evidence>
<evidence type="ECO:0000256" key="7">
    <source>
        <dbReference type="ARBA" id="ARBA00047851"/>
    </source>
</evidence>
<dbReference type="PANTHER" id="PTHR20857">
    <property type="entry name" value="THIAMINE-PHOSPHATE PYROPHOSPHORYLASE"/>
    <property type="match status" value="1"/>
</dbReference>
<comment type="catalytic activity">
    <reaction evidence="8 9 10">
        <text>2-[(2R,5Z)-2-carboxy-4-methylthiazol-5(2H)-ylidene]ethyl phosphate + 4-amino-2-methyl-5-(diphosphooxymethyl)pyrimidine + 2 H(+) = thiamine phosphate + CO2 + diphosphate</text>
        <dbReference type="Rhea" id="RHEA:47844"/>
        <dbReference type="ChEBI" id="CHEBI:15378"/>
        <dbReference type="ChEBI" id="CHEBI:16526"/>
        <dbReference type="ChEBI" id="CHEBI:33019"/>
        <dbReference type="ChEBI" id="CHEBI:37575"/>
        <dbReference type="ChEBI" id="CHEBI:57841"/>
        <dbReference type="ChEBI" id="CHEBI:62899"/>
        <dbReference type="EC" id="2.5.1.3"/>
    </reaction>
</comment>
<evidence type="ECO:0000256" key="11">
    <source>
        <dbReference type="RuleBase" id="RU004253"/>
    </source>
</evidence>
<evidence type="ECO:0000256" key="2">
    <source>
        <dbReference type="ARBA" id="ARBA00022679"/>
    </source>
</evidence>
<dbReference type="NCBIfam" id="NF000736">
    <property type="entry name" value="PRK00043.2-3"/>
    <property type="match status" value="1"/>
</dbReference>
<keyword evidence="5 9" id="KW-0784">Thiamine biosynthesis</keyword>
<evidence type="ECO:0000256" key="8">
    <source>
        <dbReference type="ARBA" id="ARBA00047883"/>
    </source>
</evidence>
<dbReference type="InterPro" id="IPR036206">
    <property type="entry name" value="ThiamineP_synth_sf"/>
</dbReference>
<reference evidence="13" key="1">
    <citation type="submission" date="2023-05" db="EMBL/GenBank/DDBJ databases">
        <authorList>
            <person name="Zhang X."/>
        </authorList>
    </citation>
    <scope>NUCLEOTIDE SEQUENCE</scope>
    <source>
        <strain evidence="13">BD1B2-1</strain>
    </source>
</reference>
<dbReference type="InterPro" id="IPR013785">
    <property type="entry name" value="Aldolase_TIM"/>
</dbReference>
<comment type="catalytic activity">
    <reaction evidence="7 9 10">
        <text>2-(2-carboxy-4-methylthiazol-5-yl)ethyl phosphate + 4-amino-2-methyl-5-(diphosphooxymethyl)pyrimidine + 2 H(+) = thiamine phosphate + CO2 + diphosphate</text>
        <dbReference type="Rhea" id="RHEA:47848"/>
        <dbReference type="ChEBI" id="CHEBI:15378"/>
        <dbReference type="ChEBI" id="CHEBI:16526"/>
        <dbReference type="ChEBI" id="CHEBI:33019"/>
        <dbReference type="ChEBI" id="CHEBI:37575"/>
        <dbReference type="ChEBI" id="CHEBI:57841"/>
        <dbReference type="ChEBI" id="CHEBI:62890"/>
        <dbReference type="EC" id="2.5.1.3"/>
    </reaction>
</comment>
<accession>A0AAE3QZW5</accession>
<feature type="binding site" evidence="9">
    <location>
        <position position="133"/>
    </location>
    <ligand>
        <name>4-amino-2-methyl-5-(diphosphooxymethyl)pyrimidine</name>
        <dbReference type="ChEBI" id="CHEBI:57841"/>
    </ligand>
</feature>
<name>A0AAE3QZW5_9BACT</name>
<dbReference type="NCBIfam" id="TIGR00693">
    <property type="entry name" value="thiE"/>
    <property type="match status" value="1"/>
</dbReference>
<dbReference type="SUPFAM" id="SSF51391">
    <property type="entry name" value="Thiamin phosphate synthase"/>
    <property type="match status" value="1"/>
</dbReference>
<dbReference type="HAMAP" id="MF_00097">
    <property type="entry name" value="TMP_synthase"/>
    <property type="match status" value="1"/>
</dbReference>
<evidence type="ECO:0000313" key="13">
    <source>
        <dbReference type="EMBL" id="MDJ1501111.1"/>
    </source>
</evidence>
<dbReference type="Gene3D" id="3.20.20.70">
    <property type="entry name" value="Aldolase class I"/>
    <property type="match status" value="1"/>
</dbReference>
<dbReference type="GO" id="GO:0009229">
    <property type="term" value="P:thiamine diphosphate biosynthetic process"/>
    <property type="evidence" value="ECO:0007669"/>
    <property type="project" value="UniProtKB-UniRule"/>
</dbReference>
<feature type="binding site" evidence="9">
    <location>
        <position position="66"/>
    </location>
    <ligand>
        <name>Mg(2+)</name>
        <dbReference type="ChEBI" id="CHEBI:18420"/>
    </ligand>
</feature>
<comment type="catalytic activity">
    <reaction evidence="6 9 10">
        <text>4-methyl-5-(2-phosphooxyethyl)-thiazole + 4-amino-2-methyl-5-(diphosphooxymethyl)pyrimidine + H(+) = thiamine phosphate + diphosphate</text>
        <dbReference type="Rhea" id="RHEA:22328"/>
        <dbReference type="ChEBI" id="CHEBI:15378"/>
        <dbReference type="ChEBI" id="CHEBI:33019"/>
        <dbReference type="ChEBI" id="CHEBI:37575"/>
        <dbReference type="ChEBI" id="CHEBI:57841"/>
        <dbReference type="ChEBI" id="CHEBI:58296"/>
        <dbReference type="EC" id="2.5.1.3"/>
    </reaction>
</comment>
<keyword evidence="3 9" id="KW-0479">Metal-binding</keyword>
<dbReference type="GO" id="GO:0009228">
    <property type="term" value="P:thiamine biosynthetic process"/>
    <property type="evidence" value="ECO:0007669"/>
    <property type="project" value="UniProtKB-KW"/>
</dbReference>
<comment type="function">
    <text evidence="9">Condenses 4-methyl-5-(beta-hydroxyethyl)thiazole monophosphate (THZ-P) and 2-methyl-4-amino-5-hydroxymethyl pyrimidine pyrophosphate (HMP-PP) to form thiamine monophosphate (TMP).</text>
</comment>
<keyword evidence="4 9" id="KW-0460">Magnesium</keyword>
<feature type="binding site" evidence="9">
    <location>
        <position position="85"/>
    </location>
    <ligand>
        <name>Mg(2+)</name>
        <dbReference type="ChEBI" id="CHEBI:18420"/>
    </ligand>
</feature>
<evidence type="ECO:0000256" key="6">
    <source>
        <dbReference type="ARBA" id="ARBA00047334"/>
    </source>
</evidence>
<dbReference type="AlphaFoldDB" id="A0AAE3QZW5"/>
<feature type="binding site" evidence="9">
    <location>
        <position position="65"/>
    </location>
    <ligand>
        <name>4-amino-2-methyl-5-(diphosphooxymethyl)pyrimidine</name>
        <dbReference type="ChEBI" id="CHEBI:57841"/>
    </ligand>
</feature>
<evidence type="ECO:0000256" key="3">
    <source>
        <dbReference type="ARBA" id="ARBA00022723"/>
    </source>
</evidence>
<feature type="binding site" evidence="9">
    <location>
        <begin position="33"/>
        <end position="37"/>
    </location>
    <ligand>
        <name>4-amino-2-methyl-5-(diphosphooxymethyl)pyrimidine</name>
        <dbReference type="ChEBI" id="CHEBI:57841"/>
    </ligand>
</feature>
<feature type="binding site" evidence="9">
    <location>
        <begin position="130"/>
        <end position="132"/>
    </location>
    <ligand>
        <name>2-[(2R,5Z)-2-carboxy-4-methylthiazol-5(2H)-ylidene]ethyl phosphate</name>
        <dbReference type="ChEBI" id="CHEBI:62899"/>
    </ligand>
</feature>
<proteinExistence type="inferred from homology"/>
<dbReference type="EMBL" id="JASJOU010000003">
    <property type="protein sequence ID" value="MDJ1501111.1"/>
    <property type="molecule type" value="Genomic_DNA"/>
</dbReference>
<keyword evidence="14" id="KW-1185">Reference proteome</keyword>
<dbReference type="Proteomes" id="UP001232063">
    <property type="component" value="Unassembled WGS sequence"/>
</dbReference>
<protein>
    <recommendedName>
        <fullName evidence="9">Thiamine-phosphate synthase</fullName>
        <shortName evidence="9">TP synthase</shortName>
        <shortName evidence="9">TPS</shortName>
        <ecNumber evidence="9">2.5.1.3</ecNumber>
    </recommendedName>
    <alternativeName>
        <fullName evidence="9">Thiamine-phosphate pyrophosphorylase</fullName>
        <shortName evidence="9">TMP pyrophosphorylase</shortName>
        <shortName evidence="9">TMP-PPase</shortName>
    </alternativeName>
</protein>